<evidence type="ECO:0000256" key="4">
    <source>
        <dbReference type="ARBA" id="ARBA00022833"/>
    </source>
</evidence>
<feature type="region of interest" description="Disordered" evidence="6">
    <location>
        <begin position="205"/>
        <end position="225"/>
    </location>
</feature>
<dbReference type="AlphaFoldDB" id="A0A815P2W7"/>
<evidence type="ECO:0000256" key="3">
    <source>
        <dbReference type="ARBA" id="ARBA00022771"/>
    </source>
</evidence>
<sequence>MEFEEIQLIVSKAIGQTKTHQIDLLMRWLDGILSKYRDSTFSPNQTPTKLHNGQRFMCPCGRSFSTEVTIRETTNVDASSPPATPMLSLKTDLKHLQHSQESVSKRLRTSLLDTAHTIATGLTSTSTTTFNSSPLVVPWSTANMKNYENSPELITAESNRGESDIELSSDDSRCLEDIEAVLSPDKTTISNFIYSNDLWTTPSLSSTANSTLTNSTNNNRDDDRQEQQQMITLKPVSNEPLSPTPALLHDGDMGKTVATIHRRPMLVAFTDSRACSPTGPTHFKCTQCHETFDSLLLGQEHANNGMCISDATTLENSDTPPSPAVSPLFDPFQEELDETVPTRYDTKAACPVCSKVFSSVHTMVRHKMSIHDRQVRYGCNICGRFFFRKDKLTSHMVYHQDFDTYVCCFCSVGCKSRMLMRQHLKRDHVISGEDTRLNDILSRCQVKKSLNLESNMSVAYGPDRTVTSLKRNHTSITTENDIKQSTTFSSN</sequence>
<feature type="domain" description="C2H2-type" evidence="7">
    <location>
        <begin position="377"/>
        <end position="404"/>
    </location>
</feature>
<dbReference type="EMBL" id="CAJNOR010003741">
    <property type="protein sequence ID" value="CAF1443421.1"/>
    <property type="molecule type" value="Genomic_DNA"/>
</dbReference>
<dbReference type="PROSITE" id="PS00028">
    <property type="entry name" value="ZINC_FINGER_C2H2_1"/>
    <property type="match status" value="2"/>
</dbReference>
<dbReference type="GO" id="GO:0008270">
    <property type="term" value="F:zinc ion binding"/>
    <property type="evidence" value="ECO:0007669"/>
    <property type="project" value="UniProtKB-KW"/>
</dbReference>
<comment type="caution">
    <text evidence="8">The sequence shown here is derived from an EMBL/GenBank/DDBJ whole genome shotgun (WGS) entry which is preliminary data.</text>
</comment>
<keyword evidence="9" id="KW-1185">Reference proteome</keyword>
<name>A0A815P2W7_ADIRI</name>
<dbReference type="GO" id="GO:0005634">
    <property type="term" value="C:nucleus"/>
    <property type="evidence" value="ECO:0007669"/>
    <property type="project" value="TreeGrafter"/>
</dbReference>
<dbReference type="PANTHER" id="PTHR24409">
    <property type="entry name" value="ZINC FINGER PROTEIN 142"/>
    <property type="match status" value="1"/>
</dbReference>
<evidence type="ECO:0000256" key="2">
    <source>
        <dbReference type="ARBA" id="ARBA00022737"/>
    </source>
</evidence>
<dbReference type="GO" id="GO:0000981">
    <property type="term" value="F:DNA-binding transcription factor activity, RNA polymerase II-specific"/>
    <property type="evidence" value="ECO:0007669"/>
    <property type="project" value="TreeGrafter"/>
</dbReference>
<dbReference type="InterPro" id="IPR013087">
    <property type="entry name" value="Znf_C2H2_type"/>
</dbReference>
<evidence type="ECO:0000313" key="9">
    <source>
        <dbReference type="Proteomes" id="UP000663828"/>
    </source>
</evidence>
<dbReference type="SUPFAM" id="SSF57667">
    <property type="entry name" value="beta-beta-alpha zinc fingers"/>
    <property type="match status" value="1"/>
</dbReference>
<evidence type="ECO:0000256" key="6">
    <source>
        <dbReference type="SAM" id="MobiDB-lite"/>
    </source>
</evidence>
<keyword evidence="3 5" id="KW-0863">Zinc-finger</keyword>
<protein>
    <recommendedName>
        <fullName evidence="7">C2H2-type domain-containing protein</fullName>
    </recommendedName>
</protein>
<keyword evidence="4" id="KW-0862">Zinc</keyword>
<dbReference type="Pfam" id="PF00096">
    <property type="entry name" value="zf-C2H2"/>
    <property type="match status" value="1"/>
</dbReference>
<dbReference type="Proteomes" id="UP000663828">
    <property type="component" value="Unassembled WGS sequence"/>
</dbReference>
<accession>A0A815P2W7</accession>
<evidence type="ECO:0000256" key="1">
    <source>
        <dbReference type="ARBA" id="ARBA00022723"/>
    </source>
</evidence>
<dbReference type="PANTHER" id="PTHR24409:SF295">
    <property type="entry name" value="AZ2-RELATED"/>
    <property type="match status" value="1"/>
</dbReference>
<evidence type="ECO:0000259" key="7">
    <source>
        <dbReference type="PROSITE" id="PS50157"/>
    </source>
</evidence>
<organism evidence="8 9">
    <name type="scientific">Adineta ricciae</name>
    <name type="common">Rotifer</name>
    <dbReference type="NCBI Taxonomy" id="249248"/>
    <lineage>
        <taxon>Eukaryota</taxon>
        <taxon>Metazoa</taxon>
        <taxon>Spiralia</taxon>
        <taxon>Gnathifera</taxon>
        <taxon>Rotifera</taxon>
        <taxon>Eurotatoria</taxon>
        <taxon>Bdelloidea</taxon>
        <taxon>Adinetida</taxon>
        <taxon>Adinetidae</taxon>
        <taxon>Adineta</taxon>
    </lineage>
</organism>
<dbReference type="GO" id="GO:0000977">
    <property type="term" value="F:RNA polymerase II transcription regulatory region sequence-specific DNA binding"/>
    <property type="evidence" value="ECO:0007669"/>
    <property type="project" value="TreeGrafter"/>
</dbReference>
<dbReference type="Gene3D" id="3.30.160.60">
    <property type="entry name" value="Classic Zinc Finger"/>
    <property type="match status" value="1"/>
</dbReference>
<evidence type="ECO:0000313" key="8">
    <source>
        <dbReference type="EMBL" id="CAF1443421.1"/>
    </source>
</evidence>
<keyword evidence="2" id="KW-0677">Repeat</keyword>
<dbReference type="PROSITE" id="PS50157">
    <property type="entry name" value="ZINC_FINGER_C2H2_2"/>
    <property type="match status" value="2"/>
</dbReference>
<dbReference type="SMART" id="SM00355">
    <property type="entry name" value="ZnF_C2H2"/>
    <property type="match status" value="3"/>
</dbReference>
<dbReference type="InterPro" id="IPR036236">
    <property type="entry name" value="Znf_C2H2_sf"/>
</dbReference>
<reference evidence="8" key="1">
    <citation type="submission" date="2021-02" db="EMBL/GenBank/DDBJ databases">
        <authorList>
            <person name="Nowell W R."/>
        </authorList>
    </citation>
    <scope>NUCLEOTIDE SEQUENCE</scope>
</reference>
<feature type="compositionally biased region" description="Low complexity" evidence="6">
    <location>
        <begin position="205"/>
        <end position="218"/>
    </location>
</feature>
<proteinExistence type="predicted"/>
<keyword evidence="1" id="KW-0479">Metal-binding</keyword>
<evidence type="ECO:0000256" key="5">
    <source>
        <dbReference type="PROSITE-ProRule" id="PRU00042"/>
    </source>
</evidence>
<feature type="domain" description="C2H2-type" evidence="7">
    <location>
        <begin position="348"/>
        <end position="376"/>
    </location>
</feature>
<gene>
    <name evidence="8" type="ORF">XAT740_LOCUS36454</name>
</gene>